<keyword evidence="4" id="KW-0418">Kinase</keyword>
<dbReference type="PROSITE" id="PS00107">
    <property type="entry name" value="PROTEIN_KINASE_ATP"/>
    <property type="match status" value="1"/>
</dbReference>
<dbReference type="GO" id="GO:0004674">
    <property type="term" value="F:protein serine/threonine kinase activity"/>
    <property type="evidence" value="ECO:0007669"/>
    <property type="project" value="UniProtKB-KW"/>
</dbReference>
<dbReference type="CDD" id="cd14131">
    <property type="entry name" value="PKc_Mps1"/>
    <property type="match status" value="1"/>
</dbReference>
<feature type="region of interest" description="Disordered" evidence="7">
    <location>
        <begin position="194"/>
        <end position="268"/>
    </location>
</feature>
<feature type="binding site" evidence="6">
    <location>
        <position position="557"/>
    </location>
    <ligand>
        <name>ATP</name>
        <dbReference type="ChEBI" id="CHEBI:30616"/>
    </ligand>
</feature>
<dbReference type="InterPro" id="IPR000719">
    <property type="entry name" value="Prot_kinase_dom"/>
</dbReference>
<dbReference type="PANTHER" id="PTHR22974:SF21">
    <property type="entry name" value="DUAL SPECIFICITY PROTEIN KINASE TTK"/>
    <property type="match status" value="1"/>
</dbReference>
<keyword evidence="1" id="KW-0723">Serine/threonine-protein kinase</keyword>
<dbReference type="GO" id="GO:0007094">
    <property type="term" value="P:mitotic spindle assembly checkpoint signaling"/>
    <property type="evidence" value="ECO:0007669"/>
    <property type="project" value="TreeGrafter"/>
</dbReference>
<dbReference type="Gene3D" id="1.10.510.10">
    <property type="entry name" value="Transferase(Phosphotransferase) domain 1"/>
    <property type="match status" value="1"/>
</dbReference>
<dbReference type="GO" id="GO:0033316">
    <property type="term" value="P:meiotic spindle assembly checkpoint signaling"/>
    <property type="evidence" value="ECO:0007669"/>
    <property type="project" value="TreeGrafter"/>
</dbReference>
<dbReference type="GO" id="GO:0004712">
    <property type="term" value="F:protein serine/threonine/tyrosine kinase activity"/>
    <property type="evidence" value="ECO:0007669"/>
    <property type="project" value="TreeGrafter"/>
</dbReference>
<dbReference type="GO" id="GO:0005524">
    <property type="term" value="F:ATP binding"/>
    <property type="evidence" value="ECO:0007669"/>
    <property type="project" value="UniProtKB-UniRule"/>
</dbReference>
<sequence>MTEALRKDENEADFFMLNIRDSDVAGNLSAGSALLRERQQLARQVMLDPQSTSLWRKLLANCKRLCAHYPSQVERLFRRALSCIKQPLLDGIGRAEHIDIILDYAELLSPYPNRKRGMLRQALVDGIPLHQTKFFEYYAKFEKAQNANDKAYDMLNLAVAKSLLSGADRDRIWKELMSGRESTRHNAFKEEPNDVQVDPLPFSTPRQSGVGLSTPMANQVSHENRSRTSQKSTRVSFDHARLGRPLRVLQSESASHDSDKENEDPIKSEDEKFAIKKEIPEKSKISVDLSYIKHWSPSKTSRATNAFTSTKTTPTSTKMQFRPFEKNSSSSLFKSDLEIELARSDGLDNMNFASHASMKISPKSPKIERSDSTTQDRFGHDSKDSRIMSQAKPSLLYSPLRSPSDAKQFSSTKNGSGLTRQYTSPLKYRSAVAMDRTILPKVELKPLSPGGSDMELTLTRHSDPSASSKTTTTKRSWRSDENTPVSKRARQLSPEFTAKRSDRGSPRQIEVVERLIDSKNHFTVNGITFLSLKQIGSGGTSKVFRVLGPDMQTYALKKIKMKKMDEASVTSYHNEINLLKSLQGSPHIIKLVANEMDSKLKVLYVVMEIGEIDLMNKLKELKQNKIIIEENFLRIVWQQMLQAVNYIHNMRIIHGDLKPANFLFVNGALKLIDFGIAKAISNDTTNVVLEQVEGTANYMPPEVASSSLGNRGDPKKVGRAGDIWSLGCILYQIVYGDTPFGMVTHMIQKFIMIADPNHTINFPPLRNRHLADVIRSCLQWDPKLRPAIEGPGGLLEHPFLNPDGKIQDFRSEDDLCSALQKAAEYVQVHGYSRNIAKSVGALVSYVRFRKSTTVHQAKWHFDRKDHSAVPI</sequence>
<evidence type="ECO:0000256" key="4">
    <source>
        <dbReference type="ARBA" id="ARBA00022777"/>
    </source>
</evidence>
<feature type="compositionally biased region" description="Low complexity" evidence="7">
    <location>
        <begin position="393"/>
        <end position="403"/>
    </location>
</feature>
<dbReference type="GO" id="GO:0034501">
    <property type="term" value="P:protein localization to kinetochore"/>
    <property type="evidence" value="ECO:0007669"/>
    <property type="project" value="TreeGrafter"/>
</dbReference>
<protein>
    <recommendedName>
        <fullName evidence="8">Protein kinase domain-containing protein</fullName>
    </recommendedName>
</protein>
<keyword evidence="10" id="KW-1185">Reference proteome</keyword>
<dbReference type="InterPro" id="IPR008271">
    <property type="entry name" value="Ser/Thr_kinase_AS"/>
</dbReference>
<feature type="compositionally biased region" description="Polar residues" evidence="7">
    <location>
        <begin position="204"/>
        <end position="235"/>
    </location>
</feature>
<accession>A0A6G0WBY0</accession>
<reference evidence="9 10" key="1">
    <citation type="submission" date="2019-07" db="EMBL/GenBank/DDBJ databases">
        <title>Genomics analysis of Aphanomyces spp. identifies a new class of oomycete effector associated with host adaptation.</title>
        <authorList>
            <person name="Gaulin E."/>
        </authorList>
    </citation>
    <scope>NUCLEOTIDE SEQUENCE [LARGE SCALE GENOMIC DNA]</scope>
    <source>
        <strain evidence="9 10">ATCC 201684</strain>
    </source>
</reference>
<feature type="region of interest" description="Disordered" evidence="7">
    <location>
        <begin position="443"/>
        <end position="504"/>
    </location>
</feature>
<dbReference type="InterPro" id="IPR017441">
    <property type="entry name" value="Protein_kinase_ATP_BS"/>
</dbReference>
<dbReference type="SUPFAM" id="SSF56112">
    <property type="entry name" value="Protein kinase-like (PK-like)"/>
    <property type="match status" value="1"/>
</dbReference>
<feature type="compositionally biased region" description="Basic and acidic residues" evidence="7">
    <location>
        <begin position="377"/>
        <end position="386"/>
    </location>
</feature>
<evidence type="ECO:0000256" key="2">
    <source>
        <dbReference type="ARBA" id="ARBA00022679"/>
    </source>
</evidence>
<dbReference type="VEuPathDB" id="FungiDB:AeMF1_013578"/>
<evidence type="ECO:0000256" key="6">
    <source>
        <dbReference type="PROSITE-ProRule" id="PRU10141"/>
    </source>
</evidence>
<dbReference type="PROSITE" id="PS50011">
    <property type="entry name" value="PROTEIN_KINASE_DOM"/>
    <property type="match status" value="1"/>
</dbReference>
<evidence type="ECO:0000313" key="10">
    <source>
        <dbReference type="Proteomes" id="UP000481153"/>
    </source>
</evidence>
<evidence type="ECO:0000256" key="1">
    <source>
        <dbReference type="ARBA" id="ARBA00022527"/>
    </source>
</evidence>
<feature type="region of interest" description="Disordered" evidence="7">
    <location>
        <begin position="354"/>
        <end position="422"/>
    </location>
</feature>
<keyword evidence="5 6" id="KW-0067">ATP-binding</keyword>
<dbReference type="Pfam" id="PF00069">
    <property type="entry name" value="Pkinase"/>
    <property type="match status" value="1"/>
</dbReference>
<dbReference type="GO" id="GO:0000776">
    <property type="term" value="C:kinetochore"/>
    <property type="evidence" value="ECO:0007669"/>
    <property type="project" value="TreeGrafter"/>
</dbReference>
<dbReference type="GO" id="GO:0098813">
    <property type="term" value="P:nuclear chromosome segregation"/>
    <property type="evidence" value="ECO:0007669"/>
    <property type="project" value="UniProtKB-ARBA"/>
</dbReference>
<dbReference type="FunFam" id="1.10.510.10:FF:000224">
    <property type="entry name" value="serine/threonine-protein kinase mph1 isoform X1"/>
    <property type="match status" value="1"/>
</dbReference>
<evidence type="ECO:0000256" key="5">
    <source>
        <dbReference type="ARBA" id="ARBA00022840"/>
    </source>
</evidence>
<dbReference type="Proteomes" id="UP000481153">
    <property type="component" value="Unassembled WGS sequence"/>
</dbReference>
<feature type="domain" description="Protein kinase" evidence="8">
    <location>
        <begin position="529"/>
        <end position="800"/>
    </location>
</feature>
<dbReference type="GO" id="GO:0005634">
    <property type="term" value="C:nucleus"/>
    <property type="evidence" value="ECO:0007669"/>
    <property type="project" value="TreeGrafter"/>
</dbReference>
<keyword evidence="3 6" id="KW-0547">Nucleotide-binding</keyword>
<dbReference type="PROSITE" id="PS00108">
    <property type="entry name" value="PROTEIN_KINASE_ST"/>
    <property type="match status" value="1"/>
</dbReference>
<organism evidence="9 10">
    <name type="scientific">Aphanomyces euteiches</name>
    <dbReference type="NCBI Taxonomy" id="100861"/>
    <lineage>
        <taxon>Eukaryota</taxon>
        <taxon>Sar</taxon>
        <taxon>Stramenopiles</taxon>
        <taxon>Oomycota</taxon>
        <taxon>Saprolegniomycetes</taxon>
        <taxon>Saprolegniales</taxon>
        <taxon>Verrucalvaceae</taxon>
        <taxon>Aphanomyces</taxon>
    </lineage>
</organism>
<evidence type="ECO:0000256" key="3">
    <source>
        <dbReference type="ARBA" id="ARBA00022741"/>
    </source>
</evidence>
<dbReference type="InterPro" id="IPR011009">
    <property type="entry name" value="Kinase-like_dom_sf"/>
</dbReference>
<dbReference type="InterPro" id="IPR027084">
    <property type="entry name" value="Mps1_cat"/>
</dbReference>
<name>A0A6G0WBY0_9STRA</name>
<evidence type="ECO:0000259" key="8">
    <source>
        <dbReference type="PROSITE" id="PS50011"/>
    </source>
</evidence>
<evidence type="ECO:0000256" key="7">
    <source>
        <dbReference type="SAM" id="MobiDB-lite"/>
    </source>
</evidence>
<dbReference type="FunFam" id="3.30.200.20:FF:000131">
    <property type="entry name" value="Dual specificity protein kinase TTK"/>
    <property type="match status" value="1"/>
</dbReference>
<dbReference type="EMBL" id="VJMJ01000254">
    <property type="protein sequence ID" value="KAF0724929.1"/>
    <property type="molecule type" value="Genomic_DNA"/>
</dbReference>
<feature type="compositionally biased region" description="Basic and acidic residues" evidence="7">
    <location>
        <begin position="254"/>
        <end position="268"/>
    </location>
</feature>
<evidence type="ECO:0000313" key="9">
    <source>
        <dbReference type="EMBL" id="KAF0724929.1"/>
    </source>
</evidence>
<dbReference type="AlphaFoldDB" id="A0A6G0WBY0"/>
<gene>
    <name evidence="9" type="ORF">Ae201684_016489</name>
</gene>
<dbReference type="Gene3D" id="3.30.200.20">
    <property type="entry name" value="Phosphorylase Kinase, domain 1"/>
    <property type="match status" value="1"/>
</dbReference>
<proteinExistence type="predicted"/>
<dbReference type="SMART" id="SM00220">
    <property type="entry name" value="S_TKc"/>
    <property type="match status" value="1"/>
</dbReference>
<comment type="caution">
    <text evidence="9">The sequence shown here is derived from an EMBL/GenBank/DDBJ whole genome shotgun (WGS) entry which is preliminary data.</text>
</comment>
<feature type="compositionally biased region" description="Polar residues" evidence="7">
    <location>
        <begin position="405"/>
        <end position="422"/>
    </location>
</feature>
<dbReference type="PANTHER" id="PTHR22974">
    <property type="entry name" value="MIXED LINEAGE PROTEIN KINASE"/>
    <property type="match status" value="1"/>
</dbReference>
<keyword evidence="2" id="KW-0808">Transferase</keyword>